<proteinExistence type="predicted"/>
<sequence length="87" mass="9970">MPYSYVDICSSAFHLAAQVANVPVTVAISFYEWFASLEPSTWVCILQVVHVIILLIIKFFDDPDDSDDPYGQDELYDEDDTHHKDDE</sequence>
<feature type="transmembrane region" description="Helical" evidence="2">
    <location>
        <begin position="12"/>
        <end position="34"/>
    </location>
</feature>
<feature type="compositionally biased region" description="Acidic residues" evidence="1">
    <location>
        <begin position="62"/>
        <end position="79"/>
    </location>
</feature>
<keyword evidence="2" id="KW-0472">Membrane</keyword>
<evidence type="ECO:0000313" key="4">
    <source>
        <dbReference type="Proteomes" id="UP000770015"/>
    </source>
</evidence>
<evidence type="ECO:0000256" key="2">
    <source>
        <dbReference type="SAM" id="Phobius"/>
    </source>
</evidence>
<name>A0A9P8VEI0_9PEZI</name>
<evidence type="ECO:0000256" key="1">
    <source>
        <dbReference type="SAM" id="MobiDB-lite"/>
    </source>
</evidence>
<dbReference type="Proteomes" id="UP000770015">
    <property type="component" value="Unassembled WGS sequence"/>
</dbReference>
<reference evidence="3" key="1">
    <citation type="journal article" date="2021" name="Nat. Commun.">
        <title>Genetic determinants of endophytism in the Arabidopsis root mycobiome.</title>
        <authorList>
            <person name="Mesny F."/>
            <person name="Miyauchi S."/>
            <person name="Thiergart T."/>
            <person name="Pickel B."/>
            <person name="Atanasova L."/>
            <person name="Karlsson M."/>
            <person name="Huettel B."/>
            <person name="Barry K.W."/>
            <person name="Haridas S."/>
            <person name="Chen C."/>
            <person name="Bauer D."/>
            <person name="Andreopoulos W."/>
            <person name="Pangilinan J."/>
            <person name="LaButti K."/>
            <person name="Riley R."/>
            <person name="Lipzen A."/>
            <person name="Clum A."/>
            <person name="Drula E."/>
            <person name="Henrissat B."/>
            <person name="Kohler A."/>
            <person name="Grigoriev I.V."/>
            <person name="Martin F.M."/>
            <person name="Hacquard S."/>
        </authorList>
    </citation>
    <scope>NUCLEOTIDE SEQUENCE</scope>
    <source>
        <strain evidence="3">MPI-SDFR-AT-0117</strain>
    </source>
</reference>
<keyword evidence="2" id="KW-1133">Transmembrane helix</keyword>
<feature type="region of interest" description="Disordered" evidence="1">
    <location>
        <begin position="62"/>
        <end position="87"/>
    </location>
</feature>
<organism evidence="3 4">
    <name type="scientific">Plectosphaerella plurivora</name>
    <dbReference type="NCBI Taxonomy" id="936078"/>
    <lineage>
        <taxon>Eukaryota</taxon>
        <taxon>Fungi</taxon>
        <taxon>Dikarya</taxon>
        <taxon>Ascomycota</taxon>
        <taxon>Pezizomycotina</taxon>
        <taxon>Sordariomycetes</taxon>
        <taxon>Hypocreomycetidae</taxon>
        <taxon>Glomerellales</taxon>
        <taxon>Plectosphaerellaceae</taxon>
        <taxon>Plectosphaerella</taxon>
    </lineage>
</organism>
<accession>A0A9P8VEI0</accession>
<keyword evidence="4" id="KW-1185">Reference proteome</keyword>
<dbReference type="AlphaFoldDB" id="A0A9P8VEI0"/>
<keyword evidence="2" id="KW-0812">Transmembrane</keyword>
<dbReference type="EMBL" id="JAGSXJ010000010">
    <property type="protein sequence ID" value="KAH6687925.1"/>
    <property type="molecule type" value="Genomic_DNA"/>
</dbReference>
<protein>
    <recommendedName>
        <fullName evidence="5">Transmembrane protein</fullName>
    </recommendedName>
</protein>
<evidence type="ECO:0008006" key="5">
    <source>
        <dbReference type="Google" id="ProtNLM"/>
    </source>
</evidence>
<evidence type="ECO:0000313" key="3">
    <source>
        <dbReference type="EMBL" id="KAH6687925.1"/>
    </source>
</evidence>
<feature type="transmembrane region" description="Helical" evidence="2">
    <location>
        <begin position="41"/>
        <end position="60"/>
    </location>
</feature>
<comment type="caution">
    <text evidence="3">The sequence shown here is derived from an EMBL/GenBank/DDBJ whole genome shotgun (WGS) entry which is preliminary data.</text>
</comment>
<gene>
    <name evidence="3" type="ORF">F5X68DRAFT_231470</name>
</gene>